<protein>
    <submittedName>
        <fullName evidence="1">Uncharacterized protein</fullName>
    </submittedName>
</protein>
<dbReference type="AlphaFoldDB" id="A0A0A8Y925"/>
<evidence type="ECO:0000313" key="1">
    <source>
        <dbReference type="EMBL" id="JAD22294.1"/>
    </source>
</evidence>
<reference evidence="1" key="1">
    <citation type="submission" date="2014-09" db="EMBL/GenBank/DDBJ databases">
        <authorList>
            <person name="Magalhaes I.L.F."/>
            <person name="Oliveira U."/>
            <person name="Santos F.R."/>
            <person name="Vidigal T.H.D.A."/>
            <person name="Brescovit A.D."/>
            <person name="Santos A.J."/>
        </authorList>
    </citation>
    <scope>NUCLEOTIDE SEQUENCE</scope>
    <source>
        <tissue evidence="1">Shoot tissue taken approximately 20 cm above the soil surface</tissue>
    </source>
</reference>
<reference evidence="1" key="2">
    <citation type="journal article" date="2015" name="Data Brief">
        <title>Shoot transcriptome of the giant reed, Arundo donax.</title>
        <authorList>
            <person name="Barrero R.A."/>
            <person name="Guerrero F.D."/>
            <person name="Moolhuijzen P."/>
            <person name="Goolsby J.A."/>
            <person name="Tidwell J."/>
            <person name="Bellgard S.E."/>
            <person name="Bellgard M.I."/>
        </authorList>
    </citation>
    <scope>NUCLEOTIDE SEQUENCE</scope>
    <source>
        <tissue evidence="1">Shoot tissue taken approximately 20 cm above the soil surface</tissue>
    </source>
</reference>
<proteinExistence type="predicted"/>
<name>A0A0A8Y925_ARUDO</name>
<dbReference type="EMBL" id="GBRH01275601">
    <property type="protein sequence ID" value="JAD22294.1"/>
    <property type="molecule type" value="Transcribed_RNA"/>
</dbReference>
<accession>A0A0A8Y925</accession>
<organism evidence="1">
    <name type="scientific">Arundo donax</name>
    <name type="common">Giant reed</name>
    <name type="synonym">Donax arundinaceus</name>
    <dbReference type="NCBI Taxonomy" id="35708"/>
    <lineage>
        <taxon>Eukaryota</taxon>
        <taxon>Viridiplantae</taxon>
        <taxon>Streptophyta</taxon>
        <taxon>Embryophyta</taxon>
        <taxon>Tracheophyta</taxon>
        <taxon>Spermatophyta</taxon>
        <taxon>Magnoliopsida</taxon>
        <taxon>Liliopsida</taxon>
        <taxon>Poales</taxon>
        <taxon>Poaceae</taxon>
        <taxon>PACMAD clade</taxon>
        <taxon>Arundinoideae</taxon>
        <taxon>Arundineae</taxon>
        <taxon>Arundo</taxon>
    </lineage>
</organism>
<sequence>MLRAVNYEPVMVQISEVWNF</sequence>